<evidence type="ECO:0000256" key="2">
    <source>
        <dbReference type="ARBA" id="ARBA00022801"/>
    </source>
</evidence>
<dbReference type="Pfam" id="PF07859">
    <property type="entry name" value="Abhydrolase_3"/>
    <property type="match status" value="1"/>
</dbReference>
<dbReference type="SUPFAM" id="SSF53474">
    <property type="entry name" value="alpha/beta-Hydrolases"/>
    <property type="match status" value="1"/>
</dbReference>
<evidence type="ECO:0000259" key="3">
    <source>
        <dbReference type="Pfam" id="PF07859"/>
    </source>
</evidence>
<evidence type="ECO:0000313" key="4">
    <source>
        <dbReference type="EMBL" id="VEG49253.1"/>
    </source>
</evidence>
<sequence>MTIGNLGSTDTNLPAPNEAATAIAVEAYAPWRRPDIDVAARRRGFDRMLPEPAADVSVTEDSIGGVEGRWVSVPESGEATVLYLHGGGGILGSSYGYRDLASRIARSGGARVFVPDYALAPENPFPAGLNDARAAYNALVQELGGRTEKLVMAGDSAGGGMAVSTIATVIAEKKPLPAAVVALSPFTDMTLSGESMTRFGEVDPLISRTAAEQMAGTYLAGHNARDPRVSPVFADFAGFPPLLVQVGACELLLDDSVRLAEAAKAAGGQVELHIADGLFHVFHMFAAQLPEAQQALETVGAFIRMYTS</sequence>
<evidence type="ECO:0000256" key="1">
    <source>
        <dbReference type="ARBA" id="ARBA00010515"/>
    </source>
</evidence>
<keyword evidence="2 4" id="KW-0378">Hydrolase</keyword>
<dbReference type="EMBL" id="LR134355">
    <property type="protein sequence ID" value="VEG49253.1"/>
    <property type="molecule type" value="Genomic_DNA"/>
</dbReference>
<accession>A0A3S4RIU7</accession>
<keyword evidence="5" id="KW-1185">Reference proteome</keyword>
<dbReference type="Proteomes" id="UP000282551">
    <property type="component" value="Chromosome"/>
</dbReference>
<protein>
    <submittedName>
        <fullName evidence="4">Alpha/beta hydrolase</fullName>
        <ecNumber evidence="4">3.1.1.83</ecNumber>
    </submittedName>
</protein>
<dbReference type="PANTHER" id="PTHR48081">
    <property type="entry name" value="AB HYDROLASE SUPERFAMILY PROTEIN C4A8.06C"/>
    <property type="match status" value="1"/>
</dbReference>
<gene>
    <name evidence="4" type="primary">mlhB_1</name>
    <name evidence="4" type="ORF">NCTC10485_03560</name>
</gene>
<dbReference type="AlphaFoldDB" id="A0A3S4RIU7"/>
<dbReference type="InterPro" id="IPR013094">
    <property type="entry name" value="AB_hydrolase_3"/>
</dbReference>
<dbReference type="EC" id="3.1.1.83" evidence="4"/>
<feature type="domain" description="Alpha/beta hydrolase fold-3" evidence="3">
    <location>
        <begin position="81"/>
        <end position="284"/>
    </location>
</feature>
<organism evidence="4 5">
    <name type="scientific">Mycolicibacterium chitae</name>
    <name type="common">Mycobacterium chitae</name>
    <dbReference type="NCBI Taxonomy" id="1792"/>
    <lineage>
        <taxon>Bacteria</taxon>
        <taxon>Bacillati</taxon>
        <taxon>Actinomycetota</taxon>
        <taxon>Actinomycetes</taxon>
        <taxon>Mycobacteriales</taxon>
        <taxon>Mycobacteriaceae</taxon>
        <taxon>Mycolicibacterium</taxon>
    </lineage>
</organism>
<dbReference type="PANTHER" id="PTHR48081:SF30">
    <property type="entry name" value="ACETYL-HYDROLASE LIPR-RELATED"/>
    <property type="match status" value="1"/>
</dbReference>
<dbReference type="InterPro" id="IPR029058">
    <property type="entry name" value="AB_hydrolase_fold"/>
</dbReference>
<comment type="similarity">
    <text evidence="1">Belongs to the 'GDXG' lipolytic enzyme family.</text>
</comment>
<proteinExistence type="inferred from homology"/>
<name>A0A3S4RIU7_MYCCI</name>
<dbReference type="Gene3D" id="3.40.50.1820">
    <property type="entry name" value="alpha/beta hydrolase"/>
    <property type="match status" value="1"/>
</dbReference>
<evidence type="ECO:0000313" key="5">
    <source>
        <dbReference type="Proteomes" id="UP000282551"/>
    </source>
</evidence>
<dbReference type="GO" id="GO:0004806">
    <property type="term" value="F:triacylglycerol lipase activity"/>
    <property type="evidence" value="ECO:0007669"/>
    <property type="project" value="TreeGrafter"/>
</dbReference>
<dbReference type="InterPro" id="IPR050300">
    <property type="entry name" value="GDXG_lipolytic_enzyme"/>
</dbReference>
<reference evidence="4 5" key="1">
    <citation type="submission" date="2018-12" db="EMBL/GenBank/DDBJ databases">
        <authorList>
            <consortium name="Pathogen Informatics"/>
        </authorList>
    </citation>
    <scope>NUCLEOTIDE SEQUENCE [LARGE SCALE GENOMIC DNA]</scope>
    <source>
        <strain evidence="4 5">NCTC10485</strain>
    </source>
</reference>